<protein>
    <submittedName>
        <fullName evidence="1">Uncharacterized protein</fullName>
    </submittedName>
</protein>
<organism evidence="1">
    <name type="scientific">uncultured Caudovirales phage</name>
    <dbReference type="NCBI Taxonomy" id="2100421"/>
    <lineage>
        <taxon>Viruses</taxon>
        <taxon>Duplodnaviria</taxon>
        <taxon>Heunggongvirae</taxon>
        <taxon>Uroviricota</taxon>
        <taxon>Caudoviricetes</taxon>
        <taxon>Peduoviridae</taxon>
        <taxon>Maltschvirus</taxon>
        <taxon>Maltschvirus maltsch</taxon>
    </lineage>
</organism>
<accession>A0A6J5S534</accession>
<dbReference type="EMBL" id="LR797331">
    <property type="protein sequence ID" value="CAB4203436.1"/>
    <property type="molecule type" value="Genomic_DNA"/>
</dbReference>
<sequence>MRSLIEGLNQETRKLDKALGKAISAALVAAGLDGNGRFRKQSDALRAALDVIGNNGLEQDEVIHADRLRSDSGRITVDLAFTNPNDSFSPIPISNSMLVLSWHKLESGAFEGVAYLS</sequence>
<reference evidence="1" key="1">
    <citation type="submission" date="2020-05" db="EMBL/GenBank/DDBJ databases">
        <authorList>
            <person name="Chiriac C."/>
            <person name="Salcher M."/>
            <person name="Ghai R."/>
            <person name="Kavagutti S V."/>
        </authorList>
    </citation>
    <scope>NUCLEOTIDE SEQUENCE</scope>
</reference>
<gene>
    <name evidence="1" type="ORF">UFOVP1382_52</name>
</gene>
<name>A0A6J5S534_9CAUD</name>
<evidence type="ECO:0000313" key="1">
    <source>
        <dbReference type="EMBL" id="CAB4203436.1"/>
    </source>
</evidence>
<proteinExistence type="predicted"/>